<reference evidence="1" key="2">
    <citation type="submission" date="2007-03" db="EMBL/GenBank/DDBJ databases">
        <authorList>
            <consortium name="The International Medicago Genome Annotation Group"/>
        </authorList>
    </citation>
    <scope>NUCLEOTIDE SEQUENCE</scope>
</reference>
<gene>
    <name evidence="1" type="ORF">MtrDRAFT_AC173289g2v1</name>
</gene>
<organism evidence="1">
    <name type="scientific">Medicago truncatula</name>
    <name type="common">Barrel medic</name>
    <name type="synonym">Medicago tribuloides</name>
    <dbReference type="NCBI Taxonomy" id="3880"/>
    <lineage>
        <taxon>Eukaryota</taxon>
        <taxon>Viridiplantae</taxon>
        <taxon>Streptophyta</taxon>
        <taxon>Embryophyta</taxon>
        <taxon>Tracheophyta</taxon>
        <taxon>Spermatophyta</taxon>
        <taxon>Magnoliopsida</taxon>
        <taxon>eudicotyledons</taxon>
        <taxon>Gunneridae</taxon>
        <taxon>Pentapetalae</taxon>
        <taxon>rosids</taxon>
        <taxon>fabids</taxon>
        <taxon>Fabales</taxon>
        <taxon>Fabaceae</taxon>
        <taxon>Papilionoideae</taxon>
        <taxon>50 kb inversion clade</taxon>
        <taxon>NPAAA clade</taxon>
        <taxon>Hologalegina</taxon>
        <taxon>IRL clade</taxon>
        <taxon>Trifolieae</taxon>
        <taxon>Medicago</taxon>
    </lineage>
</organism>
<dbReference type="EMBL" id="AC173289">
    <property type="protein sequence ID" value="ABN09093.1"/>
    <property type="molecule type" value="Genomic_DNA"/>
</dbReference>
<evidence type="ECO:0000313" key="1">
    <source>
        <dbReference type="EMBL" id="ABN09093.1"/>
    </source>
</evidence>
<protein>
    <submittedName>
        <fullName evidence="1">Uncharacterized protein</fullName>
    </submittedName>
</protein>
<name>A2Q673_MEDTR</name>
<reference evidence="1" key="1">
    <citation type="submission" date="2005-12" db="EMBL/GenBank/DDBJ databases">
        <authorList>
            <person name="Town C.D."/>
        </authorList>
    </citation>
    <scope>NUCLEOTIDE SEQUENCE</scope>
</reference>
<proteinExistence type="predicted"/>
<sequence length="128" mass="14189">MFSSVPAIVVASASSTDCCSKCLSYKYSVQVSDVVKLARTEISEWDITPATSIIAFEFPYCKQTFKNEAHQSIYDQEFYNIMLVAVLQNAISIHKGERVDPETFLLQELTSLTALECTVTSKAKNGFG</sequence>
<accession>A2Q673</accession>
<dbReference type="AlphaFoldDB" id="A2Q673"/>